<keyword evidence="2" id="KW-0251">Elongation factor</keyword>
<keyword evidence="3" id="KW-1185">Reference proteome</keyword>
<comment type="caution">
    <text evidence="2">The sequence shown here is derived from an EMBL/GenBank/DDBJ whole genome shotgun (WGS) entry which is preliminary data.</text>
</comment>
<gene>
    <name evidence="2" type="ORF">DFR75_10999</name>
</gene>
<sequence>MTSADADSTRLREERAELLDRRAKLSESIERVQHVGSAADGEEYVEAREEKALIQTRLDEIDEILAGNRRS</sequence>
<dbReference type="SUPFAM" id="SSF46557">
    <property type="entry name" value="GreA transcript cleavage protein, N-terminal domain"/>
    <property type="match status" value="1"/>
</dbReference>
<dbReference type="AlphaFoldDB" id="A0A4R6P2H7"/>
<dbReference type="GO" id="GO:0032784">
    <property type="term" value="P:regulation of DNA-templated transcription elongation"/>
    <property type="evidence" value="ECO:0007669"/>
    <property type="project" value="InterPro"/>
</dbReference>
<dbReference type="GO" id="GO:0003677">
    <property type="term" value="F:DNA binding"/>
    <property type="evidence" value="ECO:0007669"/>
    <property type="project" value="InterPro"/>
</dbReference>
<proteinExistence type="predicted"/>
<dbReference type="InterPro" id="IPR022691">
    <property type="entry name" value="Tscrpt_elong_fac_GreA/B_N"/>
</dbReference>
<keyword evidence="2" id="KW-0648">Protein biosynthesis</keyword>
<dbReference type="GO" id="GO:0003746">
    <property type="term" value="F:translation elongation factor activity"/>
    <property type="evidence" value="ECO:0007669"/>
    <property type="project" value="UniProtKB-KW"/>
</dbReference>
<protein>
    <submittedName>
        <fullName evidence="2">Transcription elongation factor-like protein</fullName>
    </submittedName>
</protein>
<dbReference type="Pfam" id="PF03449">
    <property type="entry name" value="GreA_GreB_N"/>
    <property type="match status" value="1"/>
</dbReference>
<dbReference type="EMBL" id="SNXK01000009">
    <property type="protein sequence ID" value="TDP31130.1"/>
    <property type="molecule type" value="Genomic_DNA"/>
</dbReference>
<dbReference type="Gene3D" id="1.10.287.180">
    <property type="entry name" value="Transcription elongation factor, GreA/GreB, N-terminal domain"/>
    <property type="match status" value="1"/>
</dbReference>
<evidence type="ECO:0000259" key="1">
    <source>
        <dbReference type="Pfam" id="PF03449"/>
    </source>
</evidence>
<dbReference type="Proteomes" id="UP000295087">
    <property type="component" value="Unassembled WGS sequence"/>
</dbReference>
<dbReference type="InterPro" id="IPR036805">
    <property type="entry name" value="Tscrpt_elong_fac_GreA/B_N_sf"/>
</dbReference>
<accession>A0A4R6P2H7</accession>
<dbReference type="RefSeq" id="WP_067494167.1">
    <property type="nucleotide sequence ID" value="NZ_JBHXPO010000010.1"/>
</dbReference>
<name>A0A4R6P2H7_NOCIG</name>
<evidence type="ECO:0000313" key="2">
    <source>
        <dbReference type="EMBL" id="TDP31130.1"/>
    </source>
</evidence>
<feature type="domain" description="Transcription elongation factor GreA/GreB N-terminal" evidence="1">
    <location>
        <begin position="9"/>
        <end position="66"/>
    </location>
</feature>
<reference evidence="2 3" key="1">
    <citation type="submission" date="2019-03" db="EMBL/GenBank/DDBJ databases">
        <title>Genomic Encyclopedia of Type Strains, Phase IV (KMG-IV): sequencing the most valuable type-strain genomes for metagenomic binning, comparative biology and taxonomic classification.</title>
        <authorList>
            <person name="Goeker M."/>
        </authorList>
    </citation>
    <scope>NUCLEOTIDE SEQUENCE [LARGE SCALE GENOMIC DNA]</scope>
    <source>
        <strain evidence="2 3">DSM 44496</strain>
    </source>
</reference>
<organism evidence="2 3">
    <name type="scientific">Nocardia ignorata</name>
    <dbReference type="NCBI Taxonomy" id="145285"/>
    <lineage>
        <taxon>Bacteria</taxon>
        <taxon>Bacillati</taxon>
        <taxon>Actinomycetota</taxon>
        <taxon>Actinomycetes</taxon>
        <taxon>Mycobacteriales</taxon>
        <taxon>Nocardiaceae</taxon>
        <taxon>Nocardia</taxon>
    </lineage>
</organism>
<evidence type="ECO:0000313" key="3">
    <source>
        <dbReference type="Proteomes" id="UP000295087"/>
    </source>
</evidence>